<feature type="compositionally biased region" description="Polar residues" evidence="1">
    <location>
        <begin position="693"/>
        <end position="705"/>
    </location>
</feature>
<dbReference type="InterPro" id="IPR035979">
    <property type="entry name" value="RBD_domain_sf"/>
</dbReference>
<protein>
    <submittedName>
        <fullName evidence="2">Uncharacterized protein</fullName>
    </submittedName>
</protein>
<evidence type="ECO:0000313" key="3">
    <source>
        <dbReference type="Proteomes" id="UP000265703"/>
    </source>
</evidence>
<feature type="compositionally biased region" description="Low complexity" evidence="1">
    <location>
        <begin position="69"/>
        <end position="103"/>
    </location>
</feature>
<feature type="compositionally biased region" description="Polar residues" evidence="1">
    <location>
        <begin position="518"/>
        <end position="528"/>
    </location>
</feature>
<name>A0A397T0Q8_9GLOM</name>
<feature type="region of interest" description="Disordered" evidence="1">
    <location>
        <begin position="1"/>
        <end position="149"/>
    </location>
</feature>
<organism evidence="2 3">
    <name type="scientific">Glomus cerebriforme</name>
    <dbReference type="NCBI Taxonomy" id="658196"/>
    <lineage>
        <taxon>Eukaryota</taxon>
        <taxon>Fungi</taxon>
        <taxon>Fungi incertae sedis</taxon>
        <taxon>Mucoromycota</taxon>
        <taxon>Glomeromycotina</taxon>
        <taxon>Glomeromycetes</taxon>
        <taxon>Glomerales</taxon>
        <taxon>Glomeraceae</taxon>
        <taxon>Glomus</taxon>
    </lineage>
</organism>
<evidence type="ECO:0000313" key="2">
    <source>
        <dbReference type="EMBL" id="RIA88634.1"/>
    </source>
</evidence>
<dbReference type="Proteomes" id="UP000265703">
    <property type="component" value="Unassembled WGS sequence"/>
</dbReference>
<dbReference type="OrthoDB" id="2398046at2759"/>
<proteinExistence type="predicted"/>
<dbReference type="GO" id="GO:0003676">
    <property type="term" value="F:nucleic acid binding"/>
    <property type="evidence" value="ECO:0007669"/>
    <property type="project" value="InterPro"/>
</dbReference>
<feature type="region of interest" description="Disordered" evidence="1">
    <location>
        <begin position="422"/>
        <end position="533"/>
    </location>
</feature>
<evidence type="ECO:0000256" key="1">
    <source>
        <dbReference type="SAM" id="MobiDB-lite"/>
    </source>
</evidence>
<feature type="compositionally biased region" description="Low complexity" evidence="1">
    <location>
        <begin position="125"/>
        <end position="136"/>
    </location>
</feature>
<accession>A0A397T0Q8</accession>
<dbReference type="AlphaFoldDB" id="A0A397T0Q8"/>
<dbReference type="SUPFAM" id="SSF54928">
    <property type="entry name" value="RNA-binding domain, RBD"/>
    <property type="match status" value="1"/>
</dbReference>
<comment type="caution">
    <text evidence="2">The sequence shown here is derived from an EMBL/GenBank/DDBJ whole genome shotgun (WGS) entry which is preliminary data.</text>
</comment>
<feature type="compositionally biased region" description="Basic and acidic residues" evidence="1">
    <location>
        <begin position="50"/>
        <end position="65"/>
    </location>
</feature>
<feature type="region of interest" description="Disordered" evidence="1">
    <location>
        <begin position="686"/>
        <end position="705"/>
    </location>
</feature>
<dbReference type="InterPro" id="IPR012677">
    <property type="entry name" value="Nucleotide-bd_a/b_plait_sf"/>
</dbReference>
<dbReference type="Gene3D" id="3.30.70.330">
    <property type="match status" value="1"/>
</dbReference>
<feature type="compositionally biased region" description="Low complexity" evidence="1">
    <location>
        <begin position="496"/>
        <end position="505"/>
    </location>
</feature>
<dbReference type="STRING" id="658196.A0A397T0Q8"/>
<reference evidence="2 3" key="1">
    <citation type="submission" date="2018-06" db="EMBL/GenBank/DDBJ databases">
        <title>Comparative genomics reveals the genomic features of Rhizophagus irregularis, R. cerebriforme, R. diaphanum and Gigaspora rosea, and their symbiotic lifestyle signature.</title>
        <authorList>
            <person name="Morin E."/>
            <person name="San Clemente H."/>
            <person name="Chen E.C.H."/>
            <person name="De La Providencia I."/>
            <person name="Hainaut M."/>
            <person name="Kuo A."/>
            <person name="Kohler A."/>
            <person name="Murat C."/>
            <person name="Tang N."/>
            <person name="Roy S."/>
            <person name="Loubradou J."/>
            <person name="Henrissat B."/>
            <person name="Grigoriev I.V."/>
            <person name="Corradi N."/>
            <person name="Roux C."/>
            <person name="Martin F.M."/>
        </authorList>
    </citation>
    <scope>NUCLEOTIDE SEQUENCE [LARGE SCALE GENOMIC DNA]</scope>
    <source>
        <strain evidence="2 3">DAOM 227022</strain>
    </source>
</reference>
<keyword evidence="3" id="KW-1185">Reference proteome</keyword>
<feature type="compositionally biased region" description="Basic residues" evidence="1">
    <location>
        <begin position="462"/>
        <end position="476"/>
    </location>
</feature>
<gene>
    <name evidence="2" type="ORF">C1645_826039</name>
</gene>
<dbReference type="EMBL" id="QKYT01000254">
    <property type="protein sequence ID" value="RIA88634.1"/>
    <property type="molecule type" value="Genomic_DNA"/>
</dbReference>
<sequence>MLPKTRLSIQRGRGRDSTPKNISSRRPVDDVSSSDEQIAKDTYGPTKRTKTNDLKPMNDIEKVSAAEHSSSSDVPVQTSSSSSSVAATEVSPTSASTTPVTTPIVNKGKGRAEGPETVDDSIHTSPNSSSNSSSALLPPPEDDTDPPLTIPVTSEIFAAAAAPTEALLKQFPQKSMLKNEVDSFFGSDPLYKGSSIVGAKDDLHIIIRFYSEDSLKNSIGSPIADLHDVIFHLYDHNADRATEADRTLLLSDIPLDIKPSHLKSCLAHFGLVKKLTLRTPPTLYGKKPLLSLITKKRSTPFTIYGPSRVWATVLCQPWSLPADANRLRHSFTIILAGLSTSFDVKAGDLHSIWTKTKARSINIPRSRFSYRPKPYAHVTFPSQETMDAAMELSFQFNDRSLTWYHSSDAKDLCLRCGFKYSSEGSNCAKSSRNRRSTDKNVQRLYNKYKPAQHRNDSQKSRASSRSRSHPRSRSKVRISAPNSSQSYASAVKQLASGSSSSSSSSPRKISHFQRNNRDQPYQDPTFQSRQDDYSELPSAEAFMRLRERISEVESRINTLVTYIENFELRLFRLEKAAGAATADYNNEWDITQLHSSEFHTDAPHLDKDITMSSVSNNAASQSSSSIIDPAIPTSSSDTPHATPVSTLINISDAELLANPSASLASTIHQMLNPIVNSLKSIKAQQDVIEKQQRSLPSSAPSQDSQ</sequence>